<dbReference type="GO" id="GO:0046354">
    <property type="term" value="P:mannan biosynthetic process"/>
    <property type="evidence" value="ECO:0007669"/>
    <property type="project" value="TreeGrafter"/>
</dbReference>
<dbReference type="EMBL" id="MU007132">
    <property type="protein sequence ID" value="KAF2418043.1"/>
    <property type="molecule type" value="Genomic_DNA"/>
</dbReference>
<keyword evidence="7" id="KW-1133">Transmembrane helix</keyword>
<proteinExistence type="inferred from homology"/>
<evidence type="ECO:0000256" key="7">
    <source>
        <dbReference type="ARBA" id="ARBA00022989"/>
    </source>
</evidence>
<keyword evidence="4 10" id="KW-0808">Transferase</keyword>
<comment type="caution">
    <text evidence="10">The sequence shown here is derived from an EMBL/GenBank/DDBJ whole genome shotgun (WGS) entry which is preliminary data.</text>
</comment>
<name>A0A9P4TSY7_9PEZI</name>
<keyword evidence="9" id="KW-0472">Membrane</keyword>
<dbReference type="Gene3D" id="3.90.550.10">
    <property type="entry name" value="Spore Coat Polysaccharide Biosynthesis Protein SpsA, Chain A"/>
    <property type="match status" value="1"/>
</dbReference>
<keyword evidence="11" id="KW-1185">Reference proteome</keyword>
<dbReference type="SUPFAM" id="SSF53448">
    <property type="entry name" value="Nucleotide-diphospho-sugar transferases"/>
    <property type="match status" value="1"/>
</dbReference>
<comment type="pathway">
    <text evidence="2">Protein modification; protein glycosylation.</text>
</comment>
<organism evidence="10 11">
    <name type="scientific">Tothia fuscella</name>
    <dbReference type="NCBI Taxonomy" id="1048955"/>
    <lineage>
        <taxon>Eukaryota</taxon>
        <taxon>Fungi</taxon>
        <taxon>Dikarya</taxon>
        <taxon>Ascomycota</taxon>
        <taxon>Pezizomycotina</taxon>
        <taxon>Dothideomycetes</taxon>
        <taxon>Pleosporomycetidae</taxon>
        <taxon>Venturiales</taxon>
        <taxon>Cylindrosympodiaceae</taxon>
        <taxon>Tothia</taxon>
    </lineage>
</organism>
<accession>A0A9P4TSY7</accession>
<evidence type="ECO:0000313" key="11">
    <source>
        <dbReference type="Proteomes" id="UP000800235"/>
    </source>
</evidence>
<evidence type="ECO:0000256" key="2">
    <source>
        <dbReference type="ARBA" id="ARBA00004922"/>
    </source>
</evidence>
<dbReference type="OrthoDB" id="430354at2759"/>
<dbReference type="GO" id="GO:0000026">
    <property type="term" value="F:alpha-1,2-mannosyltransferase activity"/>
    <property type="evidence" value="ECO:0007669"/>
    <property type="project" value="TreeGrafter"/>
</dbReference>
<protein>
    <submittedName>
        <fullName evidence="10">Nucleotide-diphospho-sugar transferase</fullName>
    </submittedName>
</protein>
<comment type="subcellular location">
    <subcellularLocation>
        <location evidence="1">Golgi apparatus membrane</location>
        <topology evidence="1">Single-pass type II membrane protein</topology>
    </subcellularLocation>
</comment>
<gene>
    <name evidence="10" type="ORF">EJ08DRAFT_654402</name>
</gene>
<comment type="similarity">
    <text evidence="3">Belongs to the MNN1/MNT family.</text>
</comment>
<sequence>MRLKLQRLIFASLLLCIATLFFLYRPTQLSHNNGFLSPLFHSRESRLPLSASTVIVYHNSTASQPVQRFWATWARYIADARPSMKRVTVDYAANNVAALDVAGAYRVRPISHVALTESEMQSMKNSHSAFQSHLDNLDIQDDAITSLFTGAGIVTVVGGEYFGPAIVGIKMLRKTGSTLPVEAFLPDWDEYEEELCEQILPNLNARCMVLSDFLAPAEGETEKGSDAGFKITHYQLKGLAILFSTFENVLYLDSDSIPLVDPNKELFTTEPYTATGFVGWPDFWVGTESPLFYEITGMEKFPNDTLPPASSEAGQLLVDKSKHLKTLLLAAYYNVWGGVYYPLLSQGAMGEGDKNTFETAALVLGLPFYRVKSPVMAIGRWTSGQFKGSGMVQFHPTDDMAKFGNGLVKSELTKRQVDRPLGAVVENVRPAFMHSNTPKMNAGHLVDEGDLVDSDKGEGLRLWGDVEQQNRVFGEDLESKVWEVLVEVGCTFAGVIKEWKARKDLCLRLKSHKHAVFATN</sequence>
<evidence type="ECO:0000256" key="4">
    <source>
        <dbReference type="ARBA" id="ARBA00022679"/>
    </source>
</evidence>
<evidence type="ECO:0000256" key="8">
    <source>
        <dbReference type="ARBA" id="ARBA00023034"/>
    </source>
</evidence>
<dbReference type="GO" id="GO:0000139">
    <property type="term" value="C:Golgi membrane"/>
    <property type="evidence" value="ECO:0007669"/>
    <property type="project" value="UniProtKB-SubCell"/>
</dbReference>
<evidence type="ECO:0000256" key="3">
    <source>
        <dbReference type="ARBA" id="ARBA00009105"/>
    </source>
</evidence>
<dbReference type="PANTHER" id="PTHR31646">
    <property type="entry name" value="ALPHA-1,2-MANNOSYLTRANSFERASE MNN2"/>
    <property type="match status" value="1"/>
</dbReference>
<dbReference type="InterPro" id="IPR029044">
    <property type="entry name" value="Nucleotide-diphossugar_trans"/>
</dbReference>
<evidence type="ECO:0000256" key="6">
    <source>
        <dbReference type="ARBA" id="ARBA00022968"/>
    </source>
</evidence>
<keyword evidence="6" id="KW-0735">Signal-anchor</keyword>
<reference evidence="10" key="1">
    <citation type="journal article" date="2020" name="Stud. Mycol.">
        <title>101 Dothideomycetes genomes: a test case for predicting lifestyles and emergence of pathogens.</title>
        <authorList>
            <person name="Haridas S."/>
            <person name="Albert R."/>
            <person name="Binder M."/>
            <person name="Bloem J."/>
            <person name="Labutti K."/>
            <person name="Salamov A."/>
            <person name="Andreopoulos B."/>
            <person name="Baker S."/>
            <person name="Barry K."/>
            <person name="Bills G."/>
            <person name="Bluhm B."/>
            <person name="Cannon C."/>
            <person name="Castanera R."/>
            <person name="Culley D."/>
            <person name="Daum C."/>
            <person name="Ezra D."/>
            <person name="Gonzalez J."/>
            <person name="Henrissat B."/>
            <person name="Kuo A."/>
            <person name="Liang C."/>
            <person name="Lipzen A."/>
            <person name="Lutzoni F."/>
            <person name="Magnuson J."/>
            <person name="Mondo S."/>
            <person name="Nolan M."/>
            <person name="Ohm R."/>
            <person name="Pangilinan J."/>
            <person name="Park H.-J."/>
            <person name="Ramirez L."/>
            <person name="Alfaro M."/>
            <person name="Sun H."/>
            <person name="Tritt A."/>
            <person name="Yoshinaga Y."/>
            <person name="Zwiers L.-H."/>
            <person name="Turgeon B."/>
            <person name="Goodwin S."/>
            <person name="Spatafora J."/>
            <person name="Crous P."/>
            <person name="Grigoriev I."/>
        </authorList>
    </citation>
    <scope>NUCLEOTIDE SEQUENCE</scope>
    <source>
        <strain evidence="10">CBS 130266</strain>
    </source>
</reference>
<dbReference type="PANTHER" id="PTHR31646:SF1">
    <property type="entry name" value="ALPHA-1,2-MANNOSYLTRANSFERASE MNN2"/>
    <property type="match status" value="1"/>
</dbReference>
<evidence type="ECO:0000313" key="10">
    <source>
        <dbReference type="EMBL" id="KAF2418043.1"/>
    </source>
</evidence>
<dbReference type="Pfam" id="PF11051">
    <property type="entry name" value="Mannosyl_trans3"/>
    <property type="match status" value="2"/>
</dbReference>
<evidence type="ECO:0000256" key="9">
    <source>
        <dbReference type="ARBA" id="ARBA00023136"/>
    </source>
</evidence>
<evidence type="ECO:0000256" key="5">
    <source>
        <dbReference type="ARBA" id="ARBA00022692"/>
    </source>
</evidence>
<evidence type="ECO:0000256" key="1">
    <source>
        <dbReference type="ARBA" id="ARBA00004323"/>
    </source>
</evidence>
<keyword evidence="8" id="KW-0333">Golgi apparatus</keyword>
<dbReference type="InterPro" id="IPR022751">
    <property type="entry name" value="Alpha_mannosyltransferase"/>
</dbReference>
<keyword evidence="5" id="KW-0812">Transmembrane</keyword>
<dbReference type="AlphaFoldDB" id="A0A9P4TSY7"/>
<dbReference type="Proteomes" id="UP000800235">
    <property type="component" value="Unassembled WGS sequence"/>
</dbReference>